<accession>A0A0C2DDD4</accession>
<dbReference type="AlphaFoldDB" id="A0A0C2DDD4"/>
<dbReference type="EMBL" id="KN730960">
    <property type="protein sequence ID" value="KIH60442.1"/>
    <property type="molecule type" value="Genomic_DNA"/>
</dbReference>
<protein>
    <submittedName>
        <fullName evidence="1">Uncharacterized protein</fullName>
    </submittedName>
</protein>
<gene>
    <name evidence="1" type="ORF">ANCDUO_09309</name>
</gene>
<evidence type="ECO:0000313" key="1">
    <source>
        <dbReference type="EMBL" id="KIH60442.1"/>
    </source>
</evidence>
<dbReference type="OrthoDB" id="10374298at2759"/>
<organism evidence="1 2">
    <name type="scientific">Ancylostoma duodenale</name>
    <dbReference type="NCBI Taxonomy" id="51022"/>
    <lineage>
        <taxon>Eukaryota</taxon>
        <taxon>Metazoa</taxon>
        <taxon>Ecdysozoa</taxon>
        <taxon>Nematoda</taxon>
        <taxon>Chromadorea</taxon>
        <taxon>Rhabditida</taxon>
        <taxon>Rhabditina</taxon>
        <taxon>Rhabditomorpha</taxon>
        <taxon>Strongyloidea</taxon>
        <taxon>Ancylostomatidae</taxon>
        <taxon>Ancylostomatinae</taxon>
        <taxon>Ancylostoma</taxon>
    </lineage>
</organism>
<dbReference type="Proteomes" id="UP000054047">
    <property type="component" value="Unassembled WGS sequence"/>
</dbReference>
<keyword evidence="2" id="KW-1185">Reference proteome</keyword>
<evidence type="ECO:0000313" key="2">
    <source>
        <dbReference type="Proteomes" id="UP000054047"/>
    </source>
</evidence>
<reference evidence="1 2" key="1">
    <citation type="submission" date="2013-12" db="EMBL/GenBank/DDBJ databases">
        <title>Draft genome of the parsitic nematode Ancylostoma duodenale.</title>
        <authorList>
            <person name="Mitreva M."/>
        </authorList>
    </citation>
    <scope>NUCLEOTIDE SEQUENCE [LARGE SCALE GENOMIC DNA]</scope>
    <source>
        <strain evidence="1 2">Zhejiang</strain>
    </source>
</reference>
<proteinExistence type="predicted"/>
<name>A0A0C2DDD4_9BILA</name>
<sequence>MAGAAHPQTYSPYPAAYPTHFDPAAAGFPAANPYWQTGYPQYAAAKAGPGMGSMMSTNPATFPYPYPNGMAPVNGRPHSATGAWPRYPQGMTPFGGASTNPAAFPI</sequence>